<dbReference type="PANTHER" id="PTHR42779">
    <property type="entry name" value="PROTEIN YNJB"/>
    <property type="match status" value="1"/>
</dbReference>
<sequence>MREPWDVFGGCQRGGHAVRRWLLLLCMASALLVAACGDSGDAVPNTGATGVNATTPTGPVANGSTGAMVGDVGSGAFTRVAPPGFENTTWTDIEKSARGTTVRMFMYGGFAHVNRWMDAWVAPRLQERHGIRLERVPMDAAVFVNRLLAEKQAGRDTGTMDLLWINGENFRNAREAGLLWGPFSGALPSSALVEAGHRDMDFGYPVEGYESPWGSAQLVLEYDTARTPEPPRSVEELAAWIKAHPGRFTYPQPPDFTGSAFVRQLLYAATGGHEQYMGAFDKALFDTKTPQLWAFLNGLKPYLWQEGRAYPRDAAMQDSLFARGEVDFSISYHPVHAQANIGEGTYPPTVRTLVLREGSIRNTHFVAIPFNAPNRAGAMVVANFLLSPEAQTAKLDPANWGDFPVLDVRRLTEDQRARLAAVDLGKATLSPEILAGAALPEIPASWLEALEKGWQENVAGR</sequence>
<dbReference type="OrthoDB" id="3239593at2"/>
<protein>
    <submittedName>
        <fullName evidence="2">Extracellular solute-binding protein, putative</fullName>
    </submittedName>
</protein>
<dbReference type="InterPro" id="IPR027020">
    <property type="entry name" value="YnjB"/>
</dbReference>
<dbReference type="EnsemblBacteria" id="AAS97251">
    <property type="protein sequence ID" value="AAS97251"/>
    <property type="gene ID" value="DVU_2779"/>
</dbReference>
<evidence type="ECO:0000256" key="1">
    <source>
        <dbReference type="SAM" id="SignalP"/>
    </source>
</evidence>
<dbReference type="Proteomes" id="UP000002194">
    <property type="component" value="Chromosome"/>
</dbReference>
<dbReference type="KEGG" id="dvu:DVU_2779"/>
<dbReference type="EMBL" id="AE017285">
    <property type="protein sequence ID" value="AAS97251.1"/>
    <property type="molecule type" value="Genomic_DNA"/>
</dbReference>
<evidence type="ECO:0000313" key="2">
    <source>
        <dbReference type="EMBL" id="AAS97251.1"/>
    </source>
</evidence>
<accession>Q727S6</accession>
<dbReference type="InterPro" id="IPR006059">
    <property type="entry name" value="SBP"/>
</dbReference>
<dbReference type="SUPFAM" id="SSF53850">
    <property type="entry name" value="Periplasmic binding protein-like II"/>
    <property type="match status" value="1"/>
</dbReference>
<dbReference type="RefSeq" id="WP_010940045.1">
    <property type="nucleotide sequence ID" value="NC_002937.3"/>
</dbReference>
<dbReference type="PATRIC" id="fig|882.5.peg.2513"/>
<dbReference type="PIRSF" id="PIRSF029172">
    <property type="entry name" value="UCP029172_ABC_sbc_YnjB"/>
    <property type="match status" value="1"/>
</dbReference>
<dbReference type="Gene3D" id="3.40.190.10">
    <property type="entry name" value="Periplasmic binding protein-like II"/>
    <property type="match status" value="2"/>
</dbReference>
<dbReference type="NCBIfam" id="NF008633">
    <property type="entry name" value="PRK11622.1"/>
    <property type="match status" value="1"/>
</dbReference>
<dbReference type="eggNOG" id="COG4134">
    <property type="taxonomic scope" value="Bacteria"/>
</dbReference>
<reference evidence="2 3" key="1">
    <citation type="journal article" date="2004" name="Nat. Biotechnol.">
        <title>The genome sequence of the anaerobic, sulfate-reducing bacterium Desulfovibrio vulgaris Hildenborough.</title>
        <authorList>
            <person name="Heidelberg J.F."/>
            <person name="Seshadri R."/>
            <person name="Haveman S.A."/>
            <person name="Hemme C.L."/>
            <person name="Paulsen I.T."/>
            <person name="Kolonay J.F."/>
            <person name="Eisen J.A."/>
            <person name="Ward N."/>
            <person name="Methe B."/>
            <person name="Brinkac L.M."/>
            <person name="Daugherty S.C."/>
            <person name="Deboy R.T."/>
            <person name="Dodson R.J."/>
            <person name="Durkin A.S."/>
            <person name="Madupu R."/>
            <person name="Nelson W.C."/>
            <person name="Sullivan S.A."/>
            <person name="Fouts D."/>
            <person name="Haft D.H."/>
            <person name="Selengut J."/>
            <person name="Peterson J.D."/>
            <person name="Davidsen T.M."/>
            <person name="Zafar N."/>
            <person name="Zhou L."/>
            <person name="Radune D."/>
            <person name="Dimitrov G."/>
            <person name="Hance M."/>
            <person name="Tran K."/>
            <person name="Khouri H."/>
            <person name="Gill J."/>
            <person name="Utterback T.R."/>
            <person name="Feldblyum T.V."/>
            <person name="Wall J.D."/>
            <person name="Voordouw G."/>
            <person name="Fraser C.M."/>
        </authorList>
    </citation>
    <scope>NUCLEOTIDE SEQUENCE [LARGE SCALE GENOMIC DNA]</scope>
    <source>
        <strain evidence="3">ATCC 29579 / DSM 644 / NCIMB 8303 / VKM B-1760 / Hildenborough</strain>
    </source>
</reference>
<dbReference type="AlphaFoldDB" id="Q727S6"/>
<dbReference type="PANTHER" id="PTHR42779:SF1">
    <property type="entry name" value="PROTEIN YNJB"/>
    <property type="match status" value="1"/>
</dbReference>
<keyword evidence="1" id="KW-0732">Signal</keyword>
<dbReference type="Pfam" id="PF13416">
    <property type="entry name" value="SBP_bac_8"/>
    <property type="match status" value="1"/>
</dbReference>
<dbReference type="HOGENOM" id="CLU_045122_0_0_7"/>
<feature type="signal peptide" evidence="1">
    <location>
        <begin position="1"/>
        <end position="35"/>
    </location>
</feature>
<evidence type="ECO:0000313" key="3">
    <source>
        <dbReference type="Proteomes" id="UP000002194"/>
    </source>
</evidence>
<gene>
    <name evidence="2" type="ordered locus">DVU_2779</name>
</gene>
<dbReference type="STRING" id="882.DVU_2779"/>
<feature type="chain" id="PRO_5004283929" evidence="1">
    <location>
        <begin position="36"/>
        <end position="461"/>
    </location>
</feature>
<dbReference type="PaxDb" id="882-DVU_2779"/>
<keyword evidence="3" id="KW-1185">Reference proteome</keyword>
<dbReference type="PhylomeDB" id="Q727S6"/>
<name>Q727S6_NITV2</name>
<organism evidence="2 3">
    <name type="scientific">Nitratidesulfovibrio vulgaris (strain ATCC 29579 / DSM 644 / CCUG 34227 / NCIMB 8303 / VKM B-1760 / Hildenborough)</name>
    <name type="common">Desulfovibrio vulgaris</name>
    <dbReference type="NCBI Taxonomy" id="882"/>
    <lineage>
        <taxon>Bacteria</taxon>
        <taxon>Pseudomonadati</taxon>
        <taxon>Thermodesulfobacteriota</taxon>
        <taxon>Desulfovibrionia</taxon>
        <taxon>Desulfovibrionales</taxon>
        <taxon>Desulfovibrionaceae</taxon>
        <taxon>Nitratidesulfovibrio</taxon>
    </lineage>
</organism>
<proteinExistence type="predicted"/>